<proteinExistence type="predicted"/>
<sequence>MPENQAGFLLWLGRVQDMAYMAYTSCPKNHREMPENKAAFLLRPRLGMHTVSKKLPRMPRNEPTSLTWSAHHVAFAASLSRLQHRLHTVSQKLPRNAWNPGCVPAVAKKHPENGLHTVP</sequence>
<evidence type="ECO:0000313" key="1">
    <source>
        <dbReference type="EMBL" id="CAA3000082.1"/>
    </source>
</evidence>
<dbReference type="AlphaFoldDB" id="A0A8S0T3Z7"/>
<organism evidence="1 2">
    <name type="scientific">Olea europaea subsp. europaea</name>
    <dbReference type="NCBI Taxonomy" id="158383"/>
    <lineage>
        <taxon>Eukaryota</taxon>
        <taxon>Viridiplantae</taxon>
        <taxon>Streptophyta</taxon>
        <taxon>Embryophyta</taxon>
        <taxon>Tracheophyta</taxon>
        <taxon>Spermatophyta</taxon>
        <taxon>Magnoliopsida</taxon>
        <taxon>eudicotyledons</taxon>
        <taxon>Gunneridae</taxon>
        <taxon>Pentapetalae</taxon>
        <taxon>asterids</taxon>
        <taxon>lamiids</taxon>
        <taxon>Lamiales</taxon>
        <taxon>Oleaceae</taxon>
        <taxon>Oleeae</taxon>
        <taxon>Olea</taxon>
    </lineage>
</organism>
<reference evidence="1 2" key="1">
    <citation type="submission" date="2019-12" db="EMBL/GenBank/DDBJ databases">
        <authorList>
            <person name="Alioto T."/>
            <person name="Alioto T."/>
            <person name="Gomez Garrido J."/>
        </authorList>
    </citation>
    <scope>NUCLEOTIDE SEQUENCE [LARGE SCALE GENOMIC DNA]</scope>
</reference>
<name>A0A8S0T3Z7_OLEEU</name>
<comment type="caution">
    <text evidence="1">The sequence shown here is derived from an EMBL/GenBank/DDBJ whole genome shotgun (WGS) entry which is preliminary data.</text>
</comment>
<evidence type="ECO:0000313" key="2">
    <source>
        <dbReference type="Proteomes" id="UP000594638"/>
    </source>
</evidence>
<dbReference type="EMBL" id="CACTIH010005669">
    <property type="protein sequence ID" value="CAA3000082.1"/>
    <property type="molecule type" value="Genomic_DNA"/>
</dbReference>
<accession>A0A8S0T3Z7</accession>
<gene>
    <name evidence="1" type="ORF">OLEA9_A031885</name>
</gene>
<dbReference type="Gramene" id="OE9A031885T1">
    <property type="protein sequence ID" value="OE9A031885C1"/>
    <property type="gene ID" value="OE9A031885"/>
</dbReference>
<keyword evidence="2" id="KW-1185">Reference proteome</keyword>
<dbReference type="Proteomes" id="UP000594638">
    <property type="component" value="Unassembled WGS sequence"/>
</dbReference>
<protein>
    <submittedName>
        <fullName evidence="1">Uncharacterized protein</fullName>
    </submittedName>
</protein>